<evidence type="ECO:0000313" key="3">
    <source>
        <dbReference type="EMBL" id="MDY7224886.1"/>
    </source>
</evidence>
<dbReference type="PANTHER" id="PTHR43433">
    <property type="entry name" value="HYDROLASE, ALPHA/BETA FOLD FAMILY PROTEIN"/>
    <property type="match status" value="1"/>
</dbReference>
<organism evidence="3 4">
    <name type="scientific">Hyalangium rubrum</name>
    <dbReference type="NCBI Taxonomy" id="3103134"/>
    <lineage>
        <taxon>Bacteria</taxon>
        <taxon>Pseudomonadati</taxon>
        <taxon>Myxococcota</taxon>
        <taxon>Myxococcia</taxon>
        <taxon>Myxococcales</taxon>
        <taxon>Cystobacterineae</taxon>
        <taxon>Archangiaceae</taxon>
        <taxon>Hyalangium</taxon>
    </lineage>
</organism>
<dbReference type="Gene3D" id="3.40.50.1820">
    <property type="entry name" value="alpha/beta hydrolase"/>
    <property type="match status" value="1"/>
</dbReference>
<dbReference type="InterPro" id="IPR000073">
    <property type="entry name" value="AB_hydrolase_1"/>
</dbReference>
<dbReference type="Proteomes" id="UP001291309">
    <property type="component" value="Unassembled WGS sequence"/>
</dbReference>
<evidence type="ECO:0000313" key="4">
    <source>
        <dbReference type="Proteomes" id="UP001291309"/>
    </source>
</evidence>
<comment type="caution">
    <text evidence="3">The sequence shown here is derived from an EMBL/GenBank/DDBJ whole genome shotgun (WGS) entry which is preliminary data.</text>
</comment>
<evidence type="ECO:0000259" key="2">
    <source>
        <dbReference type="Pfam" id="PF12697"/>
    </source>
</evidence>
<name>A0ABU5GUN2_9BACT</name>
<dbReference type="RefSeq" id="WP_321543612.1">
    <property type="nucleotide sequence ID" value="NZ_JAXIVS010000001.1"/>
</dbReference>
<dbReference type="GO" id="GO:0016787">
    <property type="term" value="F:hydrolase activity"/>
    <property type="evidence" value="ECO:0007669"/>
    <property type="project" value="UniProtKB-KW"/>
</dbReference>
<dbReference type="InterPro" id="IPR029058">
    <property type="entry name" value="AB_hydrolase_fold"/>
</dbReference>
<dbReference type="Pfam" id="PF12697">
    <property type="entry name" value="Abhydrolase_6"/>
    <property type="match status" value="1"/>
</dbReference>
<dbReference type="EMBL" id="JAXIVS010000001">
    <property type="protein sequence ID" value="MDY7224886.1"/>
    <property type="molecule type" value="Genomic_DNA"/>
</dbReference>
<reference evidence="3 4" key="1">
    <citation type="submission" date="2023-12" db="EMBL/GenBank/DDBJ databases">
        <title>the genome sequence of Hyalangium sp. s54d21.</title>
        <authorList>
            <person name="Zhang X."/>
        </authorList>
    </citation>
    <scope>NUCLEOTIDE SEQUENCE [LARGE SCALE GENOMIC DNA]</scope>
    <source>
        <strain evidence="4">s54d21</strain>
    </source>
</reference>
<dbReference type="PANTHER" id="PTHR43433:SF10">
    <property type="entry name" value="AB HYDROLASE-1 DOMAIN-CONTAINING PROTEIN"/>
    <property type="match status" value="1"/>
</dbReference>
<sequence length="293" mass="32420">MAGKEDSGVHGLAPGPQPGMRFSVLNNESEMNIAKSKDGTRLAYDVSGQGPALVYVTGATCFRRFFPIVKDAKIFAEKFKVYTYDRRGRGDSEDTQPYSLEREIEDLEAIIDAAGGSAFVYGHSSGAVLALEAALRIPHKVAKVFLYDAAYLHREEEREQYTGLEREVSSLLRQSKNGQAVKRFLIGIGMPKAFAYLIPLMPGWKQIKGLAPTLMYDIALTRDLPPLDRAKQVKIPIQITYGEKSPESMHGVSNQLANAIAGSILCRVPKQDHMVDAKILLPILSEFFERRAS</sequence>
<evidence type="ECO:0000256" key="1">
    <source>
        <dbReference type="SAM" id="MobiDB-lite"/>
    </source>
</evidence>
<feature type="domain" description="AB hydrolase-1" evidence="2">
    <location>
        <begin position="60"/>
        <end position="162"/>
    </location>
</feature>
<gene>
    <name evidence="3" type="ORF">SYV04_00770</name>
</gene>
<accession>A0ABU5GUN2</accession>
<protein>
    <submittedName>
        <fullName evidence="3">Alpha/beta hydrolase</fullName>
    </submittedName>
</protein>
<keyword evidence="3" id="KW-0378">Hydrolase</keyword>
<dbReference type="SUPFAM" id="SSF53474">
    <property type="entry name" value="alpha/beta-Hydrolases"/>
    <property type="match status" value="1"/>
</dbReference>
<dbReference type="InterPro" id="IPR050471">
    <property type="entry name" value="AB_hydrolase"/>
</dbReference>
<keyword evidence="4" id="KW-1185">Reference proteome</keyword>
<feature type="region of interest" description="Disordered" evidence="1">
    <location>
        <begin position="1"/>
        <end position="20"/>
    </location>
</feature>
<proteinExistence type="predicted"/>